<name>G7ZIZ5_AZOL4</name>
<dbReference type="KEGG" id="ali:AZOLI_p60070"/>
<accession>G7ZIZ5</accession>
<reference evidence="3" key="1">
    <citation type="journal article" date="2011" name="PLoS Genet.">
        <title>Azospirillum genomes reveal transition of bacteria from aquatic to terrestrial environments.</title>
        <authorList>
            <person name="Wisniewski-Dye F."/>
            <person name="Borziak K."/>
            <person name="Khalsa-Moyers G."/>
            <person name="Alexandre G."/>
            <person name="Sukharnikov L.O."/>
            <person name="Wuichet K."/>
            <person name="Hurst G.B."/>
            <person name="McDonald W.H."/>
            <person name="Robertson J.S."/>
            <person name="Barbe V."/>
            <person name="Calteau A."/>
            <person name="Rouy Z."/>
            <person name="Mangenot S."/>
            <person name="Prigent-Combaret C."/>
            <person name="Normand P."/>
            <person name="Boyer M."/>
            <person name="Siguier P."/>
            <person name="Dessaux Y."/>
            <person name="Elmerich C."/>
            <person name="Condemine G."/>
            <person name="Krishnen G."/>
            <person name="Kennedy I."/>
            <person name="Paterson A.H."/>
            <person name="Gonzalez V."/>
            <person name="Mavingui P."/>
            <person name="Zhulin I.B."/>
        </authorList>
    </citation>
    <scope>NUCLEOTIDE SEQUENCE [LARGE SCALE GENOMIC DNA]</scope>
    <source>
        <strain evidence="3">4B</strain>
    </source>
</reference>
<keyword evidence="3" id="KW-1185">Reference proteome</keyword>
<organism evidence="2 3">
    <name type="scientific">Azospirillum lipoferum (strain 4B)</name>
    <dbReference type="NCBI Taxonomy" id="862719"/>
    <lineage>
        <taxon>Bacteria</taxon>
        <taxon>Pseudomonadati</taxon>
        <taxon>Pseudomonadota</taxon>
        <taxon>Alphaproteobacteria</taxon>
        <taxon>Rhodospirillales</taxon>
        <taxon>Azospirillaceae</taxon>
        <taxon>Azospirillum</taxon>
    </lineage>
</organism>
<protein>
    <recommendedName>
        <fullName evidence="1">DUF6916 domain-containing protein</fullName>
    </recommendedName>
</protein>
<evidence type="ECO:0000259" key="1">
    <source>
        <dbReference type="Pfam" id="PF21880"/>
    </source>
</evidence>
<gene>
    <name evidence="2" type="ordered locus">AZOLI_p60070</name>
</gene>
<evidence type="ECO:0000313" key="3">
    <source>
        <dbReference type="Proteomes" id="UP000005667"/>
    </source>
</evidence>
<dbReference type="Pfam" id="PF21880">
    <property type="entry name" value="DUF6916"/>
    <property type="match status" value="1"/>
</dbReference>
<sequence>MTELRALSSALFGPHLNTVFTMVSEEGLEIAATLVACNEHPRNTMRGTLRTAFDLLLECPAEEVPHFNGASFTISHPAVGSFGPVYVERINPATPAGADKAVFQIIFN</sequence>
<dbReference type="RefSeq" id="WP_014189917.1">
    <property type="nucleotide sequence ID" value="NC_016588.1"/>
</dbReference>
<dbReference type="AlphaFoldDB" id="G7ZIZ5"/>
<dbReference type="Proteomes" id="UP000005667">
    <property type="component" value="Plasmid AZO_p6"/>
</dbReference>
<dbReference type="EMBL" id="FQ311874">
    <property type="protein sequence ID" value="CBS91490.1"/>
    <property type="molecule type" value="Genomic_DNA"/>
</dbReference>
<dbReference type="HOGENOM" id="CLU_2191583_0_0_5"/>
<dbReference type="InterPro" id="IPR054209">
    <property type="entry name" value="DUF6916"/>
</dbReference>
<geneLocation type="plasmid" evidence="2 3">
    <name>AZO_p6</name>
</geneLocation>
<evidence type="ECO:0000313" key="2">
    <source>
        <dbReference type="EMBL" id="CBS91490.1"/>
    </source>
</evidence>
<feature type="domain" description="DUF6916" evidence="1">
    <location>
        <begin position="8"/>
        <end position="107"/>
    </location>
</feature>
<dbReference type="OrthoDB" id="8410220at2"/>
<proteinExistence type="predicted"/>
<keyword evidence="2" id="KW-0614">Plasmid</keyword>